<evidence type="ECO:0000313" key="1">
    <source>
        <dbReference type="EMBL" id="EFH11617.1"/>
    </source>
</evidence>
<keyword evidence="2" id="KW-1185">Reference proteome</keyword>
<reference evidence="1 2" key="1">
    <citation type="submission" date="2010-04" db="EMBL/GenBank/DDBJ databases">
        <authorList>
            <person name="Qin X."/>
            <person name="Bachman B."/>
            <person name="Battles P."/>
            <person name="Bell A."/>
            <person name="Bess C."/>
            <person name="Bickham C."/>
            <person name="Chaboub L."/>
            <person name="Chen D."/>
            <person name="Coyle M."/>
            <person name="Deiros D.R."/>
            <person name="Dinh H."/>
            <person name="Forbes L."/>
            <person name="Fowler G."/>
            <person name="Francisco L."/>
            <person name="Fu Q."/>
            <person name="Gubbala S."/>
            <person name="Hale W."/>
            <person name="Han Y."/>
            <person name="Hemphill L."/>
            <person name="Highlander S.K."/>
            <person name="Hirani K."/>
            <person name="Hogues M."/>
            <person name="Jackson L."/>
            <person name="Jakkamsetti A."/>
            <person name="Javaid M."/>
            <person name="Jiang H."/>
            <person name="Korchina V."/>
            <person name="Kovar C."/>
            <person name="Lara F."/>
            <person name="Lee S."/>
            <person name="Mata R."/>
            <person name="Mathew T."/>
            <person name="Moen C."/>
            <person name="Morales K."/>
            <person name="Munidasa M."/>
            <person name="Nazareth L."/>
            <person name="Ngo R."/>
            <person name="Nguyen L."/>
            <person name="Okwuonu G."/>
            <person name="Ongeri F."/>
            <person name="Patil S."/>
            <person name="Petrosino J."/>
            <person name="Pham C."/>
            <person name="Pham P."/>
            <person name="Pu L.-L."/>
            <person name="Puazo M."/>
            <person name="Raj R."/>
            <person name="Reid J."/>
            <person name="Rouhana J."/>
            <person name="Saada N."/>
            <person name="Shang Y."/>
            <person name="Simmons D."/>
            <person name="Thornton R."/>
            <person name="Warren J."/>
            <person name="Weissenberger G."/>
            <person name="Zhang J."/>
            <person name="Zhang L."/>
            <person name="Zhou C."/>
            <person name="Zhu D."/>
            <person name="Muzny D."/>
            <person name="Worley K."/>
            <person name="Gibbs R."/>
        </authorList>
    </citation>
    <scope>NUCLEOTIDE SEQUENCE [LARGE SCALE GENOMIC DNA]</scope>
    <source>
        <strain evidence="1 2">ATCC 49957</strain>
    </source>
</reference>
<name>D5RM65_9PROT</name>
<evidence type="ECO:0008006" key="3">
    <source>
        <dbReference type="Google" id="ProtNLM"/>
    </source>
</evidence>
<dbReference type="EMBL" id="ADVL01000351">
    <property type="protein sequence ID" value="EFH11617.1"/>
    <property type="molecule type" value="Genomic_DNA"/>
</dbReference>
<gene>
    <name evidence="1" type="ORF">HMPREF0731_2176</name>
</gene>
<comment type="caution">
    <text evidence="1">The sequence shown here is derived from an EMBL/GenBank/DDBJ whole genome shotgun (WGS) entry which is preliminary data.</text>
</comment>
<evidence type="ECO:0000313" key="2">
    <source>
        <dbReference type="Proteomes" id="UP000005324"/>
    </source>
</evidence>
<dbReference type="OrthoDB" id="7855192at2"/>
<accession>D5RM65</accession>
<organism evidence="1 2">
    <name type="scientific">Pseudoroseomonas cervicalis ATCC 49957</name>
    <dbReference type="NCBI Taxonomy" id="525371"/>
    <lineage>
        <taxon>Bacteria</taxon>
        <taxon>Pseudomonadati</taxon>
        <taxon>Pseudomonadota</taxon>
        <taxon>Alphaproteobacteria</taxon>
        <taxon>Acetobacterales</taxon>
        <taxon>Roseomonadaceae</taxon>
        <taxon>Roseomonas</taxon>
    </lineage>
</organism>
<protein>
    <recommendedName>
        <fullName evidence="3">ArsR family transcriptional regulator</fullName>
    </recommendedName>
</protein>
<dbReference type="Proteomes" id="UP000005324">
    <property type="component" value="Unassembled WGS sequence"/>
</dbReference>
<proteinExistence type="predicted"/>
<dbReference type="AlphaFoldDB" id="D5RM65"/>
<sequence>MSFEQVLAEDRRIAILLSLNESPDRRVNEMVLRSMLGDLGHTVSREMIRADLAFLREHQLVRIETRDLPTGPLQIAELLSSGEDVARGRRHPGIARAPAR</sequence>
<dbReference type="RefSeq" id="WP_007004593.1">
    <property type="nucleotide sequence ID" value="NZ_GG770779.1"/>
</dbReference>
<dbReference type="HOGENOM" id="CLU_176097_2_0_5"/>